<dbReference type="EMBL" id="QFQB01000086">
    <property type="protein sequence ID" value="PZQ44588.1"/>
    <property type="molecule type" value="Genomic_DNA"/>
</dbReference>
<dbReference type="AlphaFoldDB" id="A0A2W5MW73"/>
<dbReference type="Pfam" id="PF06258">
    <property type="entry name" value="Mito_fiss_Elm1"/>
    <property type="match status" value="1"/>
</dbReference>
<comment type="caution">
    <text evidence="1">The sequence shown here is derived from an EMBL/GenBank/DDBJ whole genome shotgun (WGS) entry which is preliminary data.</text>
</comment>
<dbReference type="Proteomes" id="UP000249417">
    <property type="component" value="Unassembled WGS sequence"/>
</dbReference>
<sequence length="314" mass="34022">MSVNPKSLQCWVITEGMAGTENQCLGIAEALGVEPVVKRVALTQPWKTLSPYLGFECACTFKPSLEGPWPDLLLASGRKSIAASRYIKKKSGGKTFTVQIQDPRIAAKNFDLVAVPYHDPTRGENVVVTHAAPNRITQMKLAKAKNDFAPVFAMMPSPHIGVLIGGNSKAHSISESAMEKLGAQLAALPGGLMITASRRTSDSQKVALLRGLGERPHFFWDGTGENPYFGMLSFADVLLVTADSTSMLGDAATTGKPVYMIGMEGGTKRFDRFHQHLLEYGAIRPFEGALEHWTYTPLADSTLVAAEILRRMAS</sequence>
<dbReference type="PANTHER" id="PTHR33986:SF15">
    <property type="entry name" value="MITOCHONDRIAL FISSION PROTEIN ELM1"/>
    <property type="match status" value="1"/>
</dbReference>
<organism evidence="1 2">
    <name type="scientific">Micavibrio aeruginosavorus</name>
    <dbReference type="NCBI Taxonomy" id="349221"/>
    <lineage>
        <taxon>Bacteria</taxon>
        <taxon>Pseudomonadati</taxon>
        <taxon>Bdellovibrionota</taxon>
        <taxon>Bdellovibrionia</taxon>
        <taxon>Bdellovibrionales</taxon>
        <taxon>Pseudobdellovibrionaceae</taxon>
        <taxon>Micavibrio</taxon>
    </lineage>
</organism>
<name>A0A2W5MW73_9BACT</name>
<reference evidence="1 2" key="1">
    <citation type="submission" date="2017-08" db="EMBL/GenBank/DDBJ databases">
        <title>Infants hospitalized years apart are colonized by the same room-sourced microbial strains.</title>
        <authorList>
            <person name="Brooks B."/>
            <person name="Olm M.R."/>
            <person name="Firek B.A."/>
            <person name="Baker R."/>
            <person name="Thomas B.C."/>
            <person name="Morowitz M.J."/>
            <person name="Banfield J.F."/>
        </authorList>
    </citation>
    <scope>NUCLEOTIDE SEQUENCE [LARGE SCALE GENOMIC DNA]</scope>
    <source>
        <strain evidence="1">S2_005_002_R2_29</strain>
    </source>
</reference>
<dbReference type="PANTHER" id="PTHR33986">
    <property type="entry name" value="OS02G0535700 PROTEIN"/>
    <property type="match status" value="1"/>
</dbReference>
<evidence type="ECO:0000313" key="1">
    <source>
        <dbReference type="EMBL" id="PZQ44588.1"/>
    </source>
</evidence>
<dbReference type="InterPro" id="IPR009367">
    <property type="entry name" value="Elm1-like"/>
</dbReference>
<evidence type="ECO:0008006" key="3">
    <source>
        <dbReference type="Google" id="ProtNLM"/>
    </source>
</evidence>
<accession>A0A2W5MW73</accession>
<evidence type="ECO:0000313" key="2">
    <source>
        <dbReference type="Proteomes" id="UP000249417"/>
    </source>
</evidence>
<proteinExistence type="predicted"/>
<protein>
    <recommendedName>
        <fullName evidence="3">Nucleoside-diphosphate sugar epimerase</fullName>
    </recommendedName>
</protein>
<gene>
    <name evidence="1" type="ORF">DI551_09850</name>
</gene>